<dbReference type="EC" id="2.4.2.19" evidence="5 12"/>
<evidence type="ECO:0000256" key="6">
    <source>
        <dbReference type="ARBA" id="ARBA00020990"/>
    </source>
</evidence>
<comment type="subunit">
    <text evidence="4 12">Hexamer formed by 3 homodimers.</text>
</comment>
<dbReference type="NCBIfam" id="TIGR00078">
    <property type="entry name" value="nadC"/>
    <property type="match status" value="1"/>
</dbReference>
<evidence type="ECO:0000259" key="13">
    <source>
        <dbReference type="Pfam" id="PF01729"/>
    </source>
</evidence>
<name>A0A8B6DCH9_MYTGA</name>
<evidence type="ECO:0000256" key="5">
    <source>
        <dbReference type="ARBA" id="ARBA00011944"/>
    </source>
</evidence>
<reference evidence="15" key="1">
    <citation type="submission" date="2018-11" db="EMBL/GenBank/DDBJ databases">
        <authorList>
            <person name="Alioto T."/>
            <person name="Alioto T."/>
        </authorList>
    </citation>
    <scope>NUCLEOTIDE SEQUENCE</scope>
</reference>
<evidence type="ECO:0000256" key="7">
    <source>
        <dbReference type="ARBA" id="ARBA00022642"/>
    </source>
</evidence>
<evidence type="ECO:0000256" key="10">
    <source>
        <dbReference type="ARBA" id="ARBA00033102"/>
    </source>
</evidence>
<dbReference type="EMBL" id="UYJE01003250">
    <property type="protein sequence ID" value="VDI17723.1"/>
    <property type="molecule type" value="Genomic_DNA"/>
</dbReference>
<proteinExistence type="inferred from homology"/>
<dbReference type="GO" id="GO:0004514">
    <property type="term" value="F:nicotinate-nucleotide diphosphorylase (carboxylating) activity"/>
    <property type="evidence" value="ECO:0007669"/>
    <property type="project" value="UniProtKB-EC"/>
</dbReference>
<dbReference type="PIRSF" id="PIRSF006250">
    <property type="entry name" value="NadC_ModD"/>
    <property type="match status" value="1"/>
</dbReference>
<dbReference type="GO" id="GO:0009435">
    <property type="term" value="P:NAD+ biosynthetic process"/>
    <property type="evidence" value="ECO:0007669"/>
    <property type="project" value="UniProtKB-UniPathway"/>
</dbReference>
<dbReference type="SUPFAM" id="SSF51690">
    <property type="entry name" value="Nicotinate/Quinolinate PRTase C-terminal domain-like"/>
    <property type="match status" value="1"/>
</dbReference>
<accession>A0A8B6DCH9</accession>
<evidence type="ECO:0000256" key="9">
    <source>
        <dbReference type="ARBA" id="ARBA00022679"/>
    </source>
</evidence>
<evidence type="ECO:0000256" key="8">
    <source>
        <dbReference type="ARBA" id="ARBA00022676"/>
    </source>
</evidence>
<evidence type="ECO:0000313" key="15">
    <source>
        <dbReference type="EMBL" id="VDI17723.1"/>
    </source>
</evidence>
<feature type="domain" description="Quinolinate phosphoribosyl transferase N-terminal" evidence="14">
    <location>
        <begin position="49"/>
        <end position="122"/>
    </location>
</feature>
<evidence type="ECO:0000256" key="11">
    <source>
        <dbReference type="ARBA" id="ARBA00047445"/>
    </source>
</evidence>
<evidence type="ECO:0000313" key="16">
    <source>
        <dbReference type="Proteomes" id="UP000596742"/>
    </source>
</evidence>
<feature type="domain" description="Quinolinate phosphoribosyl transferase C-terminal" evidence="13">
    <location>
        <begin position="124"/>
        <end position="294"/>
    </location>
</feature>
<keyword evidence="16" id="KW-1185">Reference proteome</keyword>
<evidence type="ECO:0000256" key="3">
    <source>
        <dbReference type="ARBA" id="ARBA00009400"/>
    </source>
</evidence>
<keyword evidence="8 12" id="KW-0328">Glycosyltransferase</keyword>
<dbReference type="OrthoDB" id="10067394at2759"/>
<evidence type="ECO:0000259" key="14">
    <source>
        <dbReference type="Pfam" id="PF02749"/>
    </source>
</evidence>
<dbReference type="Gene3D" id="3.20.20.70">
    <property type="entry name" value="Aldolase class I"/>
    <property type="match status" value="1"/>
</dbReference>
<dbReference type="PANTHER" id="PTHR32179">
    <property type="entry name" value="NICOTINATE-NUCLEOTIDE PYROPHOSPHORYLASE [CARBOXYLATING]"/>
    <property type="match status" value="1"/>
</dbReference>
<evidence type="ECO:0000256" key="4">
    <source>
        <dbReference type="ARBA" id="ARBA00011218"/>
    </source>
</evidence>
<dbReference type="FunFam" id="3.20.20.70:FF:000090">
    <property type="entry name" value="Nicotinate-nucleotide pyrophosphorylase [carboxylating]"/>
    <property type="match status" value="1"/>
</dbReference>
<dbReference type="InterPro" id="IPR036068">
    <property type="entry name" value="Nicotinate_pribotase-like_C"/>
</dbReference>
<dbReference type="SUPFAM" id="SSF54675">
    <property type="entry name" value="Nicotinate/Quinolinate PRTase N-terminal domain-like"/>
    <property type="match status" value="1"/>
</dbReference>
<dbReference type="PANTHER" id="PTHR32179:SF3">
    <property type="entry name" value="NICOTINATE-NUCLEOTIDE PYROPHOSPHORYLASE [CARBOXYLATING]"/>
    <property type="match status" value="1"/>
</dbReference>
<dbReference type="InterPro" id="IPR022412">
    <property type="entry name" value="Quinolinate_PRibosylTrfase_N"/>
</dbReference>
<sequence length="314" mass="34533">MSDSTEILNRIYNPNLAHVLHPVTLQHMAREWLKEDTPNFDYGGFVVGEKEETALLLMKGEGVLAGVPFFNAVFKELECTVTWNEVEGNFIEPIKCVATVFGKVRQLLLGERVALNCLSRASGIATLARRLHNVADDAGWKGQIAGTRKTTPGFRLVEKYALLVGGVSTHRYDLSSMIMLKDNHIWTAGSISKAVKDARTIGGFSTKVEVECRSVEDAEEAARAGSDVVMLDNFKPEALKEAATVLKSKFENTLIEASGGVTEETLSQYLLPEVDVVSLSRLTQGYDTVDFSLKIQKDGIDPTNKPVEQILNKT</sequence>
<evidence type="ECO:0000256" key="1">
    <source>
        <dbReference type="ARBA" id="ARBA00003237"/>
    </source>
</evidence>
<dbReference type="Pfam" id="PF02749">
    <property type="entry name" value="QRPTase_N"/>
    <property type="match status" value="1"/>
</dbReference>
<dbReference type="InterPro" id="IPR002638">
    <property type="entry name" value="Quinolinate_PRibosylTrfase_C"/>
</dbReference>
<comment type="similarity">
    <text evidence="3 12">Belongs to the NadC/ModD family.</text>
</comment>
<dbReference type="UniPathway" id="UPA00253">
    <property type="reaction ID" value="UER00331"/>
</dbReference>
<organism evidence="15 16">
    <name type="scientific">Mytilus galloprovincialis</name>
    <name type="common">Mediterranean mussel</name>
    <dbReference type="NCBI Taxonomy" id="29158"/>
    <lineage>
        <taxon>Eukaryota</taxon>
        <taxon>Metazoa</taxon>
        <taxon>Spiralia</taxon>
        <taxon>Lophotrochozoa</taxon>
        <taxon>Mollusca</taxon>
        <taxon>Bivalvia</taxon>
        <taxon>Autobranchia</taxon>
        <taxon>Pteriomorphia</taxon>
        <taxon>Mytilida</taxon>
        <taxon>Mytiloidea</taxon>
        <taxon>Mytilidae</taxon>
        <taxon>Mytilinae</taxon>
        <taxon>Mytilus</taxon>
    </lineage>
</organism>
<dbReference type="GO" id="GO:0005737">
    <property type="term" value="C:cytoplasm"/>
    <property type="evidence" value="ECO:0007669"/>
    <property type="project" value="TreeGrafter"/>
</dbReference>
<protein>
    <recommendedName>
        <fullName evidence="6 12">Nicotinate-nucleotide pyrophosphorylase [carboxylating]</fullName>
        <ecNumber evidence="5 12">2.4.2.19</ecNumber>
    </recommendedName>
    <alternativeName>
        <fullName evidence="10 12">Quinolinate phosphoribosyltransferase [decarboxylating]</fullName>
    </alternativeName>
</protein>
<keyword evidence="7 12" id="KW-0662">Pyridine nucleotide biosynthesis</keyword>
<comment type="function">
    <text evidence="1 12">Involved in the catabolism of quinolinic acid (QA).</text>
</comment>
<comment type="caution">
    <text evidence="15">The sequence shown here is derived from an EMBL/GenBank/DDBJ whole genome shotgun (WGS) entry which is preliminary data.</text>
</comment>
<dbReference type="Pfam" id="PF01729">
    <property type="entry name" value="QRPTase_C"/>
    <property type="match status" value="1"/>
</dbReference>
<gene>
    <name evidence="15" type="ORF">MGAL_10B075086</name>
</gene>
<dbReference type="CDD" id="cd01572">
    <property type="entry name" value="QPRTase"/>
    <property type="match status" value="1"/>
</dbReference>
<dbReference type="GO" id="GO:0034213">
    <property type="term" value="P:quinolinate catabolic process"/>
    <property type="evidence" value="ECO:0007669"/>
    <property type="project" value="TreeGrafter"/>
</dbReference>
<dbReference type="Proteomes" id="UP000596742">
    <property type="component" value="Unassembled WGS sequence"/>
</dbReference>
<dbReference type="InterPro" id="IPR027277">
    <property type="entry name" value="NadC/ModD"/>
</dbReference>
<dbReference type="InterPro" id="IPR004393">
    <property type="entry name" value="NadC"/>
</dbReference>
<dbReference type="AlphaFoldDB" id="A0A8B6DCH9"/>
<keyword evidence="9 12" id="KW-0808">Transferase</keyword>
<comment type="pathway">
    <text evidence="2 12">Cofactor biosynthesis; NAD(+) biosynthesis; nicotinate D-ribonucleotide from quinolinate: step 1/1.</text>
</comment>
<comment type="catalytic activity">
    <reaction evidence="11 12">
        <text>nicotinate beta-D-ribonucleotide + CO2 + diphosphate = quinolinate + 5-phospho-alpha-D-ribose 1-diphosphate + 2 H(+)</text>
        <dbReference type="Rhea" id="RHEA:12733"/>
        <dbReference type="ChEBI" id="CHEBI:15378"/>
        <dbReference type="ChEBI" id="CHEBI:16526"/>
        <dbReference type="ChEBI" id="CHEBI:29959"/>
        <dbReference type="ChEBI" id="CHEBI:33019"/>
        <dbReference type="ChEBI" id="CHEBI:57502"/>
        <dbReference type="ChEBI" id="CHEBI:58017"/>
        <dbReference type="EC" id="2.4.2.19"/>
    </reaction>
</comment>
<evidence type="ECO:0000256" key="2">
    <source>
        <dbReference type="ARBA" id="ARBA00004893"/>
    </source>
</evidence>
<evidence type="ECO:0000256" key="12">
    <source>
        <dbReference type="PIRNR" id="PIRNR006250"/>
    </source>
</evidence>
<dbReference type="Gene3D" id="3.90.1170.20">
    <property type="entry name" value="Quinolinate phosphoribosyl transferase, N-terminal domain"/>
    <property type="match status" value="1"/>
</dbReference>
<dbReference type="InterPro" id="IPR013785">
    <property type="entry name" value="Aldolase_TIM"/>
</dbReference>
<dbReference type="InterPro" id="IPR037128">
    <property type="entry name" value="Quinolinate_PRibosylTase_N_sf"/>
</dbReference>